<proteinExistence type="predicted"/>
<dbReference type="Proteomes" id="UP000323646">
    <property type="component" value="Unassembled WGS sequence"/>
</dbReference>
<dbReference type="RefSeq" id="WP_149170868.1">
    <property type="nucleotide sequence ID" value="NZ_VTOY01000002.1"/>
</dbReference>
<dbReference type="EMBL" id="VTOY01000002">
    <property type="protein sequence ID" value="TYZ23940.1"/>
    <property type="molecule type" value="Genomic_DNA"/>
</dbReference>
<feature type="chain" id="PRO_5022694807" evidence="1">
    <location>
        <begin position="29"/>
        <end position="172"/>
    </location>
</feature>
<feature type="signal peptide" evidence="1">
    <location>
        <begin position="1"/>
        <end position="28"/>
    </location>
</feature>
<accession>A0A5D6W820</accession>
<name>A0A5D6W820_9FIRM</name>
<evidence type="ECO:0000256" key="1">
    <source>
        <dbReference type="SAM" id="SignalP"/>
    </source>
</evidence>
<keyword evidence="1" id="KW-0732">Signal</keyword>
<evidence type="ECO:0000313" key="2">
    <source>
        <dbReference type="EMBL" id="TYZ23940.1"/>
    </source>
</evidence>
<dbReference type="OrthoDB" id="1669211at2"/>
<sequence length="172" mass="18697">MKKTSTLILVVTFLFNVGTMFFPSEASAATLICSKCGATYSDREILQEGKVHEKCSVGGKKHYFYPAGGNGHPESTSSYKMVVKQIQGNWYNDKGTCLSINGHYFNGCRILSVADVAGGGSNFGVTITLDEAENTRDMRISVQIAPEAGNSTFSDGTLTPRIIIDKIAYYKK</sequence>
<organism evidence="2 3">
    <name type="scientific">Selenomonas ruminis</name>
    <dbReference type="NCBI Taxonomy" id="2593411"/>
    <lineage>
        <taxon>Bacteria</taxon>
        <taxon>Bacillati</taxon>
        <taxon>Bacillota</taxon>
        <taxon>Negativicutes</taxon>
        <taxon>Selenomonadales</taxon>
        <taxon>Selenomonadaceae</taxon>
        <taxon>Selenomonas</taxon>
    </lineage>
</organism>
<protein>
    <submittedName>
        <fullName evidence="2">Uncharacterized protein</fullName>
    </submittedName>
</protein>
<gene>
    <name evidence="2" type="ORF">FZ040_04245</name>
</gene>
<dbReference type="AlphaFoldDB" id="A0A5D6W820"/>
<reference evidence="2 3" key="1">
    <citation type="submission" date="2019-08" db="EMBL/GenBank/DDBJ databases">
        <title>Selenomonas sp. mPRGC5 and Selenomonas sp. mPRGC8 isolated from ruminal fluid of dairy goat (Capra hircus).</title>
        <authorList>
            <person name="Poothong S."/>
            <person name="Nuengjamnong C."/>
            <person name="Tanasupawat S."/>
        </authorList>
    </citation>
    <scope>NUCLEOTIDE SEQUENCE [LARGE SCALE GENOMIC DNA]</scope>
    <source>
        <strain evidence="3">mPRGC5</strain>
    </source>
</reference>
<keyword evidence="3" id="KW-1185">Reference proteome</keyword>
<evidence type="ECO:0000313" key="3">
    <source>
        <dbReference type="Proteomes" id="UP000323646"/>
    </source>
</evidence>
<comment type="caution">
    <text evidence="2">The sequence shown here is derived from an EMBL/GenBank/DDBJ whole genome shotgun (WGS) entry which is preliminary data.</text>
</comment>